<dbReference type="EMBL" id="CP072788">
    <property type="protein sequence ID" value="QTR04100.1"/>
    <property type="molecule type" value="Genomic_DNA"/>
</dbReference>
<evidence type="ECO:0000313" key="4">
    <source>
        <dbReference type="Proteomes" id="UP001195724"/>
    </source>
</evidence>
<reference evidence="2" key="2">
    <citation type="submission" date="2021-04" db="EMBL/GenBank/DDBJ databases">
        <title>Saccharothrix algeriensis WGS.</title>
        <authorList>
            <person name="Stuskova K."/>
            <person name="Hakalova E."/>
            <person name="Tebbal A.B."/>
            <person name="Eichmeier A."/>
        </authorList>
    </citation>
    <scope>NUCLEOTIDE SEQUENCE</scope>
    <source>
        <strain evidence="2">NRRL B-24137</strain>
    </source>
</reference>
<dbReference type="EMBL" id="JAFBCL010000001">
    <property type="protein sequence ID" value="MBM7809826.1"/>
    <property type="molecule type" value="Genomic_DNA"/>
</dbReference>
<evidence type="ECO:0000313" key="2">
    <source>
        <dbReference type="EMBL" id="QTR04100.1"/>
    </source>
</evidence>
<name>A0A8T8I0W5_9PSEU</name>
<proteinExistence type="predicted"/>
<gene>
    <name evidence="2" type="ORF">J7S33_03680</name>
    <name evidence="1" type="ORF">JOE68_000691</name>
</gene>
<organism evidence="2 3">
    <name type="scientific">Saccharothrix algeriensis</name>
    <dbReference type="NCBI Taxonomy" id="173560"/>
    <lineage>
        <taxon>Bacteria</taxon>
        <taxon>Bacillati</taxon>
        <taxon>Actinomycetota</taxon>
        <taxon>Actinomycetes</taxon>
        <taxon>Pseudonocardiales</taxon>
        <taxon>Pseudonocardiaceae</taxon>
        <taxon>Saccharothrix</taxon>
    </lineage>
</organism>
<accession>A0A8T8I0W5</accession>
<dbReference type="Proteomes" id="UP000671828">
    <property type="component" value="Chromosome"/>
</dbReference>
<sequence>MTDACTVFTGEDFQDAVDYVVDPTNVHRGYHTTLVGAVTRTCRRTTATLDRKRPAPEGTTYLEGAMAPKVTTTRHPDAAAARAAAAKDRRGISGAVDLPGLGDGAVFGVAGSAFALVFTKGAHQVRVDCGLTNGNADWTPADMRARLEPVAAAIAARMP</sequence>
<dbReference type="RefSeq" id="WP_204840894.1">
    <property type="nucleotide sequence ID" value="NZ_JAFBCL010000001.1"/>
</dbReference>
<evidence type="ECO:0000313" key="3">
    <source>
        <dbReference type="Proteomes" id="UP000671828"/>
    </source>
</evidence>
<evidence type="ECO:0000313" key="1">
    <source>
        <dbReference type="EMBL" id="MBM7809826.1"/>
    </source>
</evidence>
<dbReference type="Proteomes" id="UP001195724">
    <property type="component" value="Unassembled WGS sequence"/>
</dbReference>
<keyword evidence="4" id="KW-1185">Reference proteome</keyword>
<dbReference type="AlphaFoldDB" id="A0A8T8I0W5"/>
<reference evidence="1 4" key="1">
    <citation type="submission" date="2021-01" db="EMBL/GenBank/DDBJ databases">
        <title>Sequencing the genomes of 1000 actinobacteria strains.</title>
        <authorList>
            <person name="Klenk H.-P."/>
        </authorList>
    </citation>
    <scope>NUCLEOTIDE SEQUENCE [LARGE SCALE GENOMIC DNA]</scope>
    <source>
        <strain evidence="1 4">DSM 44581</strain>
    </source>
</reference>
<protein>
    <submittedName>
        <fullName evidence="2">Uncharacterized protein</fullName>
    </submittedName>
</protein>